<dbReference type="OrthoDB" id="2407931at2759"/>
<protein>
    <recommendedName>
        <fullName evidence="3">CCHC-type domain-containing protein</fullName>
    </recommendedName>
</protein>
<dbReference type="Proteomes" id="UP000707451">
    <property type="component" value="Unassembled WGS sequence"/>
</dbReference>
<dbReference type="Pfam" id="PF00098">
    <property type="entry name" value="zf-CCHC"/>
    <property type="match status" value="1"/>
</dbReference>
<keyword evidence="1" id="KW-0862">Zinc</keyword>
<name>A0A9P7XRC9_9FUNG</name>
<sequence length="394" mass="43771">MIVFPVLLVLEVDGGTDVNGWLGFRVEHAVHIAQSVDGLGGSVCLRGLKVYKKGLGVSYRYIMVTPARLNPPPVFTGARDGFSALAWLVAVNRYFNLAKISETERTPHALSYLGTPGPARWFDGCGLPDTCNFETEFTPAFKLEYIPNNFAGSCRRHLTNLRMTTNFSTYLSTFKELLGALLGYASTDAAKTTVNEFAQTSFIDNCPLVLQQMIEGHIIQNPNITLIQIFQYAQEMDRIYSFKPDTGPKTNSLAIASAPIISSFTSSSALSQATPMEIDNIQIALNNITQRFNRLERNMGHNNNYNRNNNNNNGPRNNNNGNPPSLTPQEREWCKNNNACRRCRQPGHYAKECPIYGDNNNTNRGNNNNRQGRWVYQVAVGDSPESGKASDDQA</sequence>
<proteinExistence type="predicted"/>
<dbReference type="AlphaFoldDB" id="A0A9P7XRC9"/>
<dbReference type="SMART" id="SM00343">
    <property type="entry name" value="ZnF_C2HC"/>
    <property type="match status" value="1"/>
</dbReference>
<dbReference type="SUPFAM" id="SSF57756">
    <property type="entry name" value="Retrovirus zinc finger-like domains"/>
    <property type="match status" value="1"/>
</dbReference>
<dbReference type="Gene3D" id="4.10.60.10">
    <property type="entry name" value="Zinc finger, CCHC-type"/>
    <property type="match status" value="1"/>
</dbReference>
<accession>A0A9P7XRC9</accession>
<evidence type="ECO:0000259" key="3">
    <source>
        <dbReference type="PROSITE" id="PS50158"/>
    </source>
</evidence>
<evidence type="ECO:0000256" key="1">
    <source>
        <dbReference type="PROSITE-ProRule" id="PRU00047"/>
    </source>
</evidence>
<keyword evidence="5" id="KW-1185">Reference proteome</keyword>
<dbReference type="GO" id="GO:0008270">
    <property type="term" value="F:zinc ion binding"/>
    <property type="evidence" value="ECO:0007669"/>
    <property type="project" value="UniProtKB-KW"/>
</dbReference>
<gene>
    <name evidence="4" type="ORF">KI688_001199</name>
</gene>
<feature type="compositionally biased region" description="Low complexity" evidence="2">
    <location>
        <begin position="300"/>
        <end position="324"/>
    </location>
</feature>
<dbReference type="InterPro" id="IPR036875">
    <property type="entry name" value="Znf_CCHC_sf"/>
</dbReference>
<keyword evidence="1" id="KW-0479">Metal-binding</keyword>
<evidence type="ECO:0000313" key="5">
    <source>
        <dbReference type="Proteomes" id="UP000707451"/>
    </source>
</evidence>
<reference evidence="4" key="1">
    <citation type="submission" date="2021-06" db="EMBL/GenBank/DDBJ databases">
        <title>Genome Sequence of Mortierella hyaline Strain SCG-10, a Cold-Adapted, Nitrate-Reducing Fungus Isolated from Soil in Minnesota, USA.</title>
        <authorList>
            <person name="Aldossari N."/>
        </authorList>
    </citation>
    <scope>NUCLEOTIDE SEQUENCE</scope>
    <source>
        <strain evidence="4">SCG-10</strain>
    </source>
</reference>
<dbReference type="InterPro" id="IPR001878">
    <property type="entry name" value="Znf_CCHC"/>
</dbReference>
<evidence type="ECO:0000313" key="4">
    <source>
        <dbReference type="EMBL" id="KAG9065985.1"/>
    </source>
</evidence>
<keyword evidence="1" id="KW-0863">Zinc-finger</keyword>
<feature type="domain" description="CCHC-type" evidence="3">
    <location>
        <begin position="340"/>
        <end position="354"/>
    </location>
</feature>
<organism evidence="4 5">
    <name type="scientific">Linnemannia hyalina</name>
    <dbReference type="NCBI Taxonomy" id="64524"/>
    <lineage>
        <taxon>Eukaryota</taxon>
        <taxon>Fungi</taxon>
        <taxon>Fungi incertae sedis</taxon>
        <taxon>Mucoromycota</taxon>
        <taxon>Mortierellomycotina</taxon>
        <taxon>Mortierellomycetes</taxon>
        <taxon>Mortierellales</taxon>
        <taxon>Mortierellaceae</taxon>
        <taxon>Linnemannia</taxon>
    </lineage>
</organism>
<feature type="region of interest" description="Disordered" evidence="2">
    <location>
        <begin position="298"/>
        <end position="330"/>
    </location>
</feature>
<evidence type="ECO:0000256" key="2">
    <source>
        <dbReference type="SAM" id="MobiDB-lite"/>
    </source>
</evidence>
<comment type="caution">
    <text evidence="4">The sequence shown here is derived from an EMBL/GenBank/DDBJ whole genome shotgun (WGS) entry which is preliminary data.</text>
</comment>
<dbReference type="GO" id="GO:0003676">
    <property type="term" value="F:nucleic acid binding"/>
    <property type="evidence" value="ECO:0007669"/>
    <property type="project" value="InterPro"/>
</dbReference>
<dbReference type="PROSITE" id="PS50158">
    <property type="entry name" value="ZF_CCHC"/>
    <property type="match status" value="1"/>
</dbReference>
<dbReference type="EMBL" id="JAHRHY010000010">
    <property type="protein sequence ID" value="KAG9065985.1"/>
    <property type="molecule type" value="Genomic_DNA"/>
</dbReference>